<sequence length="36" mass="4483">MKEEKETRYRNKMMEYHDRKAIDRKLTIISKKVISL</sequence>
<dbReference type="WBParaSite" id="Hba_04644">
    <property type="protein sequence ID" value="Hba_04644"/>
    <property type="gene ID" value="Hba_04644"/>
</dbReference>
<dbReference type="Proteomes" id="UP000095283">
    <property type="component" value="Unplaced"/>
</dbReference>
<dbReference type="AlphaFoldDB" id="A0A1I7WI12"/>
<protein>
    <submittedName>
        <fullName evidence="2">Transposase</fullName>
    </submittedName>
</protein>
<proteinExistence type="predicted"/>
<name>A0A1I7WI12_HETBA</name>
<keyword evidence="1" id="KW-1185">Reference proteome</keyword>
<evidence type="ECO:0000313" key="2">
    <source>
        <dbReference type="WBParaSite" id="Hba_04644"/>
    </source>
</evidence>
<organism evidence="1 2">
    <name type="scientific">Heterorhabditis bacteriophora</name>
    <name type="common">Entomopathogenic nematode worm</name>
    <dbReference type="NCBI Taxonomy" id="37862"/>
    <lineage>
        <taxon>Eukaryota</taxon>
        <taxon>Metazoa</taxon>
        <taxon>Ecdysozoa</taxon>
        <taxon>Nematoda</taxon>
        <taxon>Chromadorea</taxon>
        <taxon>Rhabditida</taxon>
        <taxon>Rhabditina</taxon>
        <taxon>Rhabditomorpha</taxon>
        <taxon>Strongyloidea</taxon>
        <taxon>Heterorhabditidae</taxon>
        <taxon>Heterorhabditis</taxon>
    </lineage>
</organism>
<evidence type="ECO:0000313" key="1">
    <source>
        <dbReference type="Proteomes" id="UP000095283"/>
    </source>
</evidence>
<reference evidence="2" key="1">
    <citation type="submission" date="2016-11" db="UniProtKB">
        <authorList>
            <consortium name="WormBaseParasite"/>
        </authorList>
    </citation>
    <scope>IDENTIFICATION</scope>
</reference>
<accession>A0A1I7WI12</accession>